<evidence type="ECO:0000313" key="2">
    <source>
        <dbReference type="EMBL" id="PKZ29690.1"/>
    </source>
</evidence>
<dbReference type="RefSeq" id="WP_101636694.1">
    <property type="nucleotide sequence ID" value="NZ_JAPXGL010000006.1"/>
</dbReference>
<proteinExistence type="predicted"/>
<organism evidence="2 3">
    <name type="scientific">Campylobacter ureolyticus</name>
    <dbReference type="NCBI Taxonomy" id="827"/>
    <lineage>
        <taxon>Bacteria</taxon>
        <taxon>Pseudomonadati</taxon>
        <taxon>Campylobacterota</taxon>
        <taxon>Epsilonproteobacteria</taxon>
        <taxon>Campylobacterales</taxon>
        <taxon>Campylobacteraceae</taxon>
        <taxon>Campylobacter</taxon>
    </lineage>
</organism>
<comment type="caution">
    <text evidence="2">The sequence shown here is derived from an EMBL/GenBank/DDBJ whole genome shotgun (WGS) entry which is preliminary data.</text>
</comment>
<keyword evidence="1" id="KW-0812">Transmembrane</keyword>
<protein>
    <recommendedName>
        <fullName evidence="4">Transformation system protein</fullName>
    </recommendedName>
</protein>
<feature type="transmembrane region" description="Helical" evidence="1">
    <location>
        <begin position="33"/>
        <end position="53"/>
    </location>
</feature>
<gene>
    <name evidence="2" type="ORF">CYJ41_02025</name>
</gene>
<dbReference type="SUPFAM" id="SSF48452">
    <property type="entry name" value="TPR-like"/>
    <property type="match status" value="1"/>
</dbReference>
<reference evidence="2 3" key="1">
    <citation type="submission" date="2017-12" db="EMBL/GenBank/DDBJ databases">
        <title>Phylogenetic diversity of female urinary microbiome.</title>
        <authorList>
            <person name="Thomas-White K."/>
            <person name="Wolfe A.J."/>
        </authorList>
    </citation>
    <scope>NUCLEOTIDE SEQUENCE [LARGE SCALE GENOMIC DNA]</scope>
    <source>
        <strain evidence="2 3">UMB0112</strain>
    </source>
</reference>
<keyword evidence="1" id="KW-1133">Transmembrane helix</keyword>
<dbReference type="Gene3D" id="1.25.40.10">
    <property type="entry name" value="Tetratricopeptide repeat domain"/>
    <property type="match status" value="1"/>
</dbReference>
<evidence type="ECO:0008006" key="4">
    <source>
        <dbReference type="Google" id="ProtNLM"/>
    </source>
</evidence>
<accession>A0A2I1NBF5</accession>
<dbReference type="EMBL" id="PKHU01000002">
    <property type="protein sequence ID" value="PKZ29690.1"/>
    <property type="molecule type" value="Genomic_DNA"/>
</dbReference>
<evidence type="ECO:0000313" key="3">
    <source>
        <dbReference type="Proteomes" id="UP000234639"/>
    </source>
</evidence>
<evidence type="ECO:0000256" key="1">
    <source>
        <dbReference type="SAM" id="Phobius"/>
    </source>
</evidence>
<dbReference type="InterPro" id="IPR011990">
    <property type="entry name" value="TPR-like_helical_dom_sf"/>
</dbReference>
<sequence length="280" mass="31931">MLEHFEIAELEEKWNEYNKNRGKLSKNLSFKKSVIIVFLTASVFLGLIFWLVFSNKKENIEVKTAQTSVKSETLPSVKSTEVEKNNTLDKKKSSDKRGELNFNNIGINSSVDAGGFILNNTYEQEKPTVFKEEKTFSSIPKDEIIDFGNPPVPPQTVSNKNYTKVENTQKRGKVIIKTAPLKVDKNSLEEKFYASNDILYSLKLAQNAYDNRRYDEAIKWALISNEIDKDSAKSWIIFAKANYKKGNKQDALIALENFNSRVSNPEVIATIKQMKNGDLR</sequence>
<dbReference type="AlphaFoldDB" id="A0A2I1NBF5"/>
<dbReference type="Proteomes" id="UP000234639">
    <property type="component" value="Unassembled WGS sequence"/>
</dbReference>
<name>A0A2I1NBF5_9BACT</name>
<keyword evidence="1" id="KW-0472">Membrane</keyword>